<protein>
    <submittedName>
        <fullName evidence="1">DUF721 domain-containing protein</fullName>
    </submittedName>
</protein>
<dbReference type="PANTHER" id="PTHR36456">
    <property type="entry name" value="UPF0232 PROTEIN SCO3875"/>
    <property type="match status" value="1"/>
</dbReference>
<reference evidence="2" key="1">
    <citation type="journal article" date="2019" name="Int. J. Syst. Evol. Microbiol.">
        <title>The Global Catalogue of Microorganisms (GCM) 10K type strain sequencing project: providing services to taxonomists for standard genome sequencing and annotation.</title>
        <authorList>
            <consortium name="The Broad Institute Genomics Platform"/>
            <consortium name="The Broad Institute Genome Sequencing Center for Infectious Disease"/>
            <person name="Wu L."/>
            <person name="Ma J."/>
        </authorList>
    </citation>
    <scope>NUCLEOTIDE SEQUENCE [LARGE SCALE GENOMIC DNA]</scope>
    <source>
        <strain evidence="2">CCUG 60523</strain>
    </source>
</reference>
<gene>
    <name evidence="1" type="ORF">ACFOSV_02210</name>
</gene>
<dbReference type="RefSeq" id="WP_377902949.1">
    <property type="nucleotide sequence ID" value="NZ_JBHRZS010000003.1"/>
</dbReference>
<sequence>MQRFSSSSRKKDATPLEEAFKELLQTYRLEDKFQEKALIQMWPDLVGHTIASRTNPLYIKDKKLFVKVSSGPIKKELQMSKQKVLDLIEAKFGADLVQDLAFF</sequence>
<evidence type="ECO:0000313" key="2">
    <source>
        <dbReference type="Proteomes" id="UP001595805"/>
    </source>
</evidence>
<dbReference type="EMBL" id="JBHRZS010000003">
    <property type="protein sequence ID" value="MFC3878968.1"/>
    <property type="molecule type" value="Genomic_DNA"/>
</dbReference>
<keyword evidence="2" id="KW-1185">Reference proteome</keyword>
<dbReference type="PANTHER" id="PTHR36456:SF1">
    <property type="entry name" value="UPF0232 PROTEIN SCO3875"/>
    <property type="match status" value="1"/>
</dbReference>
<evidence type="ECO:0000313" key="1">
    <source>
        <dbReference type="EMBL" id="MFC3878968.1"/>
    </source>
</evidence>
<organism evidence="1 2">
    <name type="scientific">Algoriphagus namhaensis</name>
    <dbReference type="NCBI Taxonomy" id="915353"/>
    <lineage>
        <taxon>Bacteria</taxon>
        <taxon>Pseudomonadati</taxon>
        <taxon>Bacteroidota</taxon>
        <taxon>Cytophagia</taxon>
        <taxon>Cytophagales</taxon>
        <taxon>Cyclobacteriaceae</taxon>
        <taxon>Algoriphagus</taxon>
    </lineage>
</organism>
<accession>A0ABV8ALR8</accession>
<dbReference type="InterPro" id="IPR007922">
    <property type="entry name" value="DciA-like"/>
</dbReference>
<dbReference type="Pfam" id="PF05258">
    <property type="entry name" value="DciA"/>
    <property type="match status" value="1"/>
</dbReference>
<comment type="caution">
    <text evidence="1">The sequence shown here is derived from an EMBL/GenBank/DDBJ whole genome shotgun (WGS) entry which is preliminary data.</text>
</comment>
<dbReference type="Proteomes" id="UP001595805">
    <property type="component" value="Unassembled WGS sequence"/>
</dbReference>
<proteinExistence type="predicted"/>
<name>A0ABV8ALR8_9BACT</name>